<evidence type="ECO:0000313" key="2">
    <source>
        <dbReference type="EMBL" id="KAB8300836.1"/>
    </source>
</evidence>
<evidence type="ECO:0000313" key="3">
    <source>
        <dbReference type="Proteomes" id="UP000326757"/>
    </source>
</evidence>
<reference evidence="2 3" key="1">
    <citation type="submission" date="2019-06" db="EMBL/GenBank/DDBJ databases">
        <title>Genome Sequence of the Brown Rot Fungal Pathogen Monilinia laxa.</title>
        <authorList>
            <person name="De Miccolis Angelini R.M."/>
            <person name="Landi L."/>
            <person name="Abate D."/>
            <person name="Pollastro S."/>
            <person name="Romanazzi G."/>
            <person name="Faretra F."/>
        </authorList>
    </citation>
    <scope>NUCLEOTIDE SEQUENCE [LARGE SCALE GENOMIC DNA]</scope>
    <source>
        <strain evidence="2 3">Mlax316</strain>
    </source>
</reference>
<dbReference type="Proteomes" id="UP000326757">
    <property type="component" value="Unassembled WGS sequence"/>
</dbReference>
<evidence type="ECO:0000256" key="1">
    <source>
        <dbReference type="SAM" id="MobiDB-lite"/>
    </source>
</evidence>
<gene>
    <name evidence="2" type="ORF">EYC80_002764</name>
</gene>
<dbReference type="AlphaFoldDB" id="A0A5N6KBN5"/>
<name>A0A5N6KBN5_MONLA</name>
<dbReference type="EMBL" id="VIGI01000004">
    <property type="protein sequence ID" value="KAB8300836.1"/>
    <property type="molecule type" value="Genomic_DNA"/>
</dbReference>
<organism evidence="2 3">
    <name type="scientific">Monilinia laxa</name>
    <name type="common">Brown rot fungus</name>
    <name type="synonym">Sclerotinia laxa</name>
    <dbReference type="NCBI Taxonomy" id="61186"/>
    <lineage>
        <taxon>Eukaryota</taxon>
        <taxon>Fungi</taxon>
        <taxon>Dikarya</taxon>
        <taxon>Ascomycota</taxon>
        <taxon>Pezizomycotina</taxon>
        <taxon>Leotiomycetes</taxon>
        <taxon>Helotiales</taxon>
        <taxon>Sclerotiniaceae</taxon>
        <taxon>Monilinia</taxon>
    </lineage>
</organism>
<proteinExistence type="predicted"/>
<keyword evidence="3" id="KW-1185">Reference proteome</keyword>
<feature type="region of interest" description="Disordered" evidence="1">
    <location>
        <begin position="52"/>
        <end position="115"/>
    </location>
</feature>
<comment type="caution">
    <text evidence="2">The sequence shown here is derived from an EMBL/GenBank/DDBJ whole genome shotgun (WGS) entry which is preliminary data.</text>
</comment>
<protein>
    <submittedName>
        <fullName evidence="2">Uncharacterized protein</fullName>
    </submittedName>
</protein>
<sequence>MVKGCEEFIRTRVGCSKQKISNHSKRNNIIISIRSKQASKSAFFSLHHLARVENVQKEKREEERGERREERGEERRAEEGRGGQRRAEQRRAEESRAEEGRGEQSRGVKKRNETK</sequence>
<accession>A0A5N6KBN5</accession>